<organism evidence="2 3">
    <name type="scientific">Ochrobactrum soli</name>
    <dbReference type="NCBI Taxonomy" id="2448455"/>
    <lineage>
        <taxon>Bacteria</taxon>
        <taxon>Pseudomonadati</taxon>
        <taxon>Pseudomonadota</taxon>
        <taxon>Alphaproteobacteria</taxon>
        <taxon>Hyphomicrobiales</taxon>
        <taxon>Brucellaceae</taxon>
        <taxon>Brucella/Ochrobactrum group</taxon>
        <taxon>Ochrobactrum</taxon>
    </lineage>
</organism>
<dbReference type="EMBL" id="JABFCY010000002">
    <property type="protein sequence ID" value="NNU59708.1"/>
    <property type="molecule type" value="Genomic_DNA"/>
</dbReference>
<proteinExistence type="predicted"/>
<sequence length="132" mass="14305">MELKEFVQETLKQILDGVAAAQESKLGDNINAAHAFAENGNLFQSQYGTFTRVDFEVAVTAESAKEGKASISVWSIGGSGGLSEKENSVSRIKFSVPLRLPDGDQNRKLKHDQAESAKWARASRRRGPAGIV</sequence>
<evidence type="ECO:0000256" key="1">
    <source>
        <dbReference type="SAM" id="MobiDB-lite"/>
    </source>
</evidence>
<dbReference type="Proteomes" id="UP000574931">
    <property type="component" value="Unassembled WGS sequence"/>
</dbReference>
<accession>A0A849KPE0</accession>
<evidence type="ECO:0000313" key="2">
    <source>
        <dbReference type="EMBL" id="NNU59708.1"/>
    </source>
</evidence>
<keyword evidence="3" id="KW-1185">Reference proteome</keyword>
<dbReference type="RefSeq" id="WP_171317575.1">
    <property type="nucleotide sequence ID" value="NZ_JABFCY010000002.1"/>
</dbReference>
<dbReference type="AlphaFoldDB" id="A0A849KPE0"/>
<evidence type="ECO:0000313" key="3">
    <source>
        <dbReference type="Proteomes" id="UP000574931"/>
    </source>
</evidence>
<name>A0A849KPE0_9HYPH</name>
<protein>
    <submittedName>
        <fullName evidence="2">Uncharacterized protein</fullName>
    </submittedName>
</protein>
<feature type="compositionally biased region" description="Basic and acidic residues" evidence="1">
    <location>
        <begin position="102"/>
        <end position="115"/>
    </location>
</feature>
<feature type="region of interest" description="Disordered" evidence="1">
    <location>
        <begin position="102"/>
        <end position="132"/>
    </location>
</feature>
<feature type="compositionally biased region" description="Basic residues" evidence="1">
    <location>
        <begin position="121"/>
        <end position="132"/>
    </location>
</feature>
<comment type="caution">
    <text evidence="2">The sequence shown here is derived from an EMBL/GenBank/DDBJ whole genome shotgun (WGS) entry which is preliminary data.</text>
</comment>
<gene>
    <name evidence="2" type="ORF">HKX02_05465</name>
</gene>
<reference evidence="2 3" key="1">
    <citation type="submission" date="2020-05" db="EMBL/GenBank/DDBJ databases">
        <title>Draft Genome Sequence of Ochrobactrum soli Isolated from Stable Fly Gut.</title>
        <authorList>
            <person name="Pileggi M.T."/>
            <person name="Vazhakkala L.J."/>
            <person name="Wong C.N."/>
        </authorList>
    </citation>
    <scope>NUCLEOTIDE SEQUENCE [LARGE SCALE GENOMIC DNA]</scope>
    <source>
        <strain evidence="2 3">MTP-C0764</strain>
    </source>
</reference>